<evidence type="ECO:0000313" key="3">
    <source>
        <dbReference type="Proteomes" id="UP000214646"/>
    </source>
</evidence>
<feature type="compositionally biased region" description="Basic and acidic residues" evidence="1">
    <location>
        <begin position="25"/>
        <end position="46"/>
    </location>
</feature>
<comment type="caution">
    <text evidence="2">The sequence shown here is derived from an EMBL/GenBank/DDBJ whole genome shotgun (WGS) entry which is preliminary data.</text>
</comment>
<organism evidence="2 3">
    <name type="scientific">Fimbriiglobus ruber</name>
    <dbReference type="NCBI Taxonomy" id="1908690"/>
    <lineage>
        <taxon>Bacteria</taxon>
        <taxon>Pseudomonadati</taxon>
        <taxon>Planctomycetota</taxon>
        <taxon>Planctomycetia</taxon>
        <taxon>Gemmatales</taxon>
        <taxon>Gemmataceae</taxon>
        <taxon>Fimbriiglobus</taxon>
    </lineage>
</organism>
<dbReference type="Proteomes" id="UP000214646">
    <property type="component" value="Unassembled WGS sequence"/>
</dbReference>
<evidence type="ECO:0000256" key="1">
    <source>
        <dbReference type="SAM" id="MobiDB-lite"/>
    </source>
</evidence>
<keyword evidence="3" id="KW-1185">Reference proteome</keyword>
<name>A0A225E312_9BACT</name>
<accession>A0A225E312</accession>
<evidence type="ECO:0000313" key="2">
    <source>
        <dbReference type="EMBL" id="OWK43869.1"/>
    </source>
</evidence>
<dbReference type="AlphaFoldDB" id="A0A225E312"/>
<proteinExistence type="predicted"/>
<reference evidence="3" key="1">
    <citation type="submission" date="2017-06" db="EMBL/GenBank/DDBJ databases">
        <title>Genome analysis of Fimbriiglobus ruber SP5, the first member of the order Planctomycetales with confirmed chitinolytic capability.</title>
        <authorList>
            <person name="Ravin N.V."/>
            <person name="Rakitin A.L."/>
            <person name="Ivanova A.A."/>
            <person name="Beletsky A.V."/>
            <person name="Kulichevskaya I.S."/>
            <person name="Mardanov A.V."/>
            <person name="Dedysh S.N."/>
        </authorList>
    </citation>
    <scope>NUCLEOTIDE SEQUENCE [LARGE SCALE GENOMIC DNA]</scope>
    <source>
        <strain evidence="3">SP5</strain>
    </source>
</reference>
<dbReference type="EMBL" id="NIDE01000004">
    <property type="protein sequence ID" value="OWK43869.1"/>
    <property type="molecule type" value="Genomic_DNA"/>
</dbReference>
<feature type="compositionally biased region" description="Basic and acidic residues" evidence="1">
    <location>
        <begin position="53"/>
        <end position="62"/>
    </location>
</feature>
<protein>
    <submittedName>
        <fullName evidence="2">Uncharacterized protein</fullName>
    </submittedName>
</protein>
<sequence length="62" mass="7032">MLGCGNSKKVNIKELTPEQTAEQEATLKKIGDSEAEHRKNTPKDKTQQNAVDESERAHQQRR</sequence>
<gene>
    <name evidence="2" type="ORF">FRUB_03468</name>
</gene>
<feature type="region of interest" description="Disordered" evidence="1">
    <location>
        <begin position="1"/>
        <end position="62"/>
    </location>
</feature>